<comment type="caution">
    <text evidence="2">The sequence shown here is derived from an EMBL/GenBank/DDBJ whole genome shotgun (WGS) entry which is preliminary data.</text>
</comment>
<dbReference type="Proteomes" id="UP001281614">
    <property type="component" value="Unassembled WGS sequence"/>
</dbReference>
<keyword evidence="3" id="KW-1185">Reference proteome</keyword>
<dbReference type="EMBL" id="VYYT01000001">
    <property type="protein sequence ID" value="KAK2780105.1"/>
    <property type="molecule type" value="Genomic_DNA"/>
</dbReference>
<evidence type="ECO:0000313" key="3">
    <source>
        <dbReference type="Proteomes" id="UP001281614"/>
    </source>
</evidence>
<protein>
    <submittedName>
        <fullName evidence="2">Uncharacterized protein</fullName>
    </submittedName>
</protein>
<evidence type="ECO:0000256" key="1">
    <source>
        <dbReference type="SAM" id="MobiDB-lite"/>
    </source>
</evidence>
<feature type="region of interest" description="Disordered" evidence="1">
    <location>
        <begin position="93"/>
        <end position="119"/>
    </location>
</feature>
<sequence>MKTVDGRTHLCLEAAIFRASGGRYRHEQEAPTNGASETKAAYLLDFRTRKFRLLIIEAQPGRGPGASIERQSPLVSAATLLLVGLAWLGIPGTETTEDDSPSTPKPSKPQVPLAKDGCAAAPCGQTKKAETERLILARRLVRARVEAIMASAEGVLDGGAHAIDESSAMAPAVNPRSLDSHNLVIMLCSSTRI</sequence>
<gene>
    <name evidence="2" type="ORF">CKAH01_00049</name>
</gene>
<accession>A0AAD9YU48</accession>
<evidence type="ECO:0000313" key="2">
    <source>
        <dbReference type="EMBL" id="KAK2780105.1"/>
    </source>
</evidence>
<organism evidence="2 3">
    <name type="scientific">Colletotrichum kahawae</name>
    <name type="common">Coffee berry disease fungus</name>
    <dbReference type="NCBI Taxonomy" id="34407"/>
    <lineage>
        <taxon>Eukaryota</taxon>
        <taxon>Fungi</taxon>
        <taxon>Dikarya</taxon>
        <taxon>Ascomycota</taxon>
        <taxon>Pezizomycotina</taxon>
        <taxon>Sordariomycetes</taxon>
        <taxon>Hypocreomycetidae</taxon>
        <taxon>Glomerellales</taxon>
        <taxon>Glomerellaceae</taxon>
        <taxon>Colletotrichum</taxon>
        <taxon>Colletotrichum gloeosporioides species complex</taxon>
    </lineage>
</organism>
<reference evidence="2" key="1">
    <citation type="submission" date="2023-02" db="EMBL/GenBank/DDBJ databases">
        <title>Colletotrichum kahawae CIFC_Que2 genome sequencing and assembly.</title>
        <authorList>
            <person name="Baroncelli R."/>
        </authorList>
    </citation>
    <scope>NUCLEOTIDE SEQUENCE</scope>
    <source>
        <strain evidence="2">CIFC_Que2</strain>
    </source>
</reference>
<proteinExistence type="predicted"/>
<dbReference type="AlphaFoldDB" id="A0AAD9YU48"/>
<name>A0AAD9YU48_COLKA</name>